<gene>
    <name evidence="5" type="ORF">F1D05_10590</name>
</gene>
<dbReference type="GO" id="GO:0003723">
    <property type="term" value="F:RNA binding"/>
    <property type="evidence" value="ECO:0007669"/>
    <property type="project" value="InterPro"/>
</dbReference>
<protein>
    <submittedName>
        <fullName evidence="5">GAF domain-containing protein</fullName>
    </submittedName>
</protein>
<dbReference type="SMART" id="SM01012">
    <property type="entry name" value="ANTAR"/>
    <property type="match status" value="1"/>
</dbReference>
<feature type="domain" description="ANTAR" evidence="4">
    <location>
        <begin position="169"/>
        <end position="228"/>
    </location>
</feature>
<organism evidence="5 6">
    <name type="scientific">Kribbella qitaiheensis</name>
    <dbReference type="NCBI Taxonomy" id="1544730"/>
    <lineage>
        <taxon>Bacteria</taxon>
        <taxon>Bacillati</taxon>
        <taxon>Actinomycetota</taxon>
        <taxon>Actinomycetes</taxon>
        <taxon>Propionibacteriales</taxon>
        <taxon>Kribbellaceae</taxon>
        <taxon>Kribbella</taxon>
    </lineage>
</organism>
<evidence type="ECO:0000259" key="3">
    <source>
        <dbReference type="SMART" id="SM00065"/>
    </source>
</evidence>
<dbReference type="PIRSF" id="PIRSF036625">
    <property type="entry name" value="GAF_ANTAR"/>
    <property type="match status" value="1"/>
</dbReference>
<reference evidence="6" key="1">
    <citation type="submission" date="2019-09" db="EMBL/GenBank/DDBJ databases">
        <title>Antimicrobial potential of Antarctic Bacteria.</title>
        <authorList>
            <person name="Benaud N."/>
            <person name="Edwards R.J."/>
            <person name="Ferrari B.C."/>
        </authorList>
    </citation>
    <scope>NUCLEOTIDE SEQUENCE [LARGE SCALE GENOMIC DNA]</scope>
    <source>
        <strain evidence="6">SPB151</strain>
    </source>
</reference>
<dbReference type="Gene3D" id="1.10.10.10">
    <property type="entry name" value="Winged helix-like DNA-binding domain superfamily/Winged helix DNA-binding domain"/>
    <property type="match status" value="1"/>
</dbReference>
<accession>A0A7G6WW99</accession>
<keyword evidence="2" id="KW-0804">Transcription</keyword>
<dbReference type="Pfam" id="PF03861">
    <property type="entry name" value="ANTAR"/>
    <property type="match status" value="1"/>
</dbReference>
<sequence>MTMVTARSAQILSGLTRATFTGAQAGGLPSLLVEACAAALPVTGVGLVWMTNTGPGSMLAATDGPARVLEELQFTLGEGPCVESSTTGRPVLHPDLERTGAARWPGFTAGALEAGVRAVFAFPLQVGGIRVGVLDLYRDQTGVLGDAEVTEALAFADAATTILLHLQADAEELHPLLAEAIGYRTVVHQATGMIAAQLDAGLAEALVMLRARSYALERPVTDVAVDVVARRLRFHQ</sequence>
<dbReference type="InterPro" id="IPR029016">
    <property type="entry name" value="GAF-like_dom_sf"/>
</dbReference>
<dbReference type="Pfam" id="PF13185">
    <property type="entry name" value="GAF_2"/>
    <property type="match status" value="1"/>
</dbReference>
<evidence type="ECO:0000259" key="4">
    <source>
        <dbReference type="SMART" id="SM01012"/>
    </source>
</evidence>
<proteinExistence type="predicted"/>
<evidence type="ECO:0000256" key="2">
    <source>
        <dbReference type="ARBA" id="ARBA00023163"/>
    </source>
</evidence>
<evidence type="ECO:0000313" key="5">
    <source>
        <dbReference type="EMBL" id="QNE18264.1"/>
    </source>
</evidence>
<evidence type="ECO:0000313" key="6">
    <source>
        <dbReference type="Proteomes" id="UP000515563"/>
    </source>
</evidence>
<dbReference type="AlphaFoldDB" id="A0A7G6WW99"/>
<keyword evidence="6" id="KW-1185">Reference proteome</keyword>
<name>A0A7G6WW99_9ACTN</name>
<dbReference type="SUPFAM" id="SSF55781">
    <property type="entry name" value="GAF domain-like"/>
    <property type="match status" value="1"/>
</dbReference>
<dbReference type="InterPro" id="IPR005561">
    <property type="entry name" value="ANTAR"/>
</dbReference>
<evidence type="ECO:0000256" key="1">
    <source>
        <dbReference type="ARBA" id="ARBA00023015"/>
    </source>
</evidence>
<dbReference type="InterPro" id="IPR036388">
    <property type="entry name" value="WH-like_DNA-bd_sf"/>
</dbReference>
<reference evidence="5 6" key="2">
    <citation type="journal article" date="2020" name="Microbiol. Resour. Announc.">
        <title>Antarctic desert soil bacteria exhibit high novel natural product potential, evaluated through long-read genome sequencing and comparative genomics.</title>
        <authorList>
            <person name="Benaud N."/>
            <person name="Edwards R.J."/>
            <person name="Amos T.G."/>
            <person name="D'Agostino P.M."/>
            <person name="Gutierrez-Chavez C."/>
            <person name="Montgomery K."/>
            <person name="Nicetic I."/>
            <person name="Ferrari B.C."/>
        </authorList>
    </citation>
    <scope>NUCLEOTIDE SEQUENCE [LARGE SCALE GENOMIC DNA]</scope>
    <source>
        <strain evidence="5 6">SPB151</strain>
    </source>
</reference>
<dbReference type="EMBL" id="CP043661">
    <property type="protein sequence ID" value="QNE18264.1"/>
    <property type="molecule type" value="Genomic_DNA"/>
</dbReference>
<dbReference type="KEGG" id="kqi:F1D05_10590"/>
<dbReference type="InterPro" id="IPR003018">
    <property type="entry name" value="GAF"/>
</dbReference>
<feature type="domain" description="GAF" evidence="3">
    <location>
        <begin position="11"/>
        <end position="173"/>
    </location>
</feature>
<keyword evidence="1" id="KW-0805">Transcription regulation</keyword>
<dbReference type="InterPro" id="IPR012074">
    <property type="entry name" value="GAF_ANTAR"/>
</dbReference>
<dbReference type="SMART" id="SM00065">
    <property type="entry name" value="GAF"/>
    <property type="match status" value="1"/>
</dbReference>
<dbReference type="Gene3D" id="3.30.450.40">
    <property type="match status" value="1"/>
</dbReference>
<dbReference type="Proteomes" id="UP000515563">
    <property type="component" value="Chromosome"/>
</dbReference>